<dbReference type="InterPro" id="IPR040097">
    <property type="entry name" value="FAAL/FAAC"/>
</dbReference>
<reference evidence="5" key="1">
    <citation type="journal article" date="2019" name="Int. J. Syst. Evol. Microbiol.">
        <title>The Global Catalogue of Microorganisms (GCM) 10K type strain sequencing project: providing services to taxonomists for standard genome sequencing and annotation.</title>
        <authorList>
            <consortium name="The Broad Institute Genomics Platform"/>
            <consortium name="The Broad Institute Genome Sequencing Center for Infectious Disease"/>
            <person name="Wu L."/>
            <person name="Ma J."/>
        </authorList>
    </citation>
    <scope>NUCLEOTIDE SEQUENCE [LARGE SCALE GENOMIC DNA]</scope>
    <source>
        <strain evidence="5">JCM 18306</strain>
    </source>
</reference>
<gene>
    <name evidence="4" type="ORF">GCM10023323_46480</name>
</gene>
<dbReference type="SUPFAM" id="SSF56801">
    <property type="entry name" value="Acetyl-CoA synthetase-like"/>
    <property type="match status" value="1"/>
</dbReference>
<comment type="caution">
    <text evidence="4">The sequence shown here is derived from an EMBL/GenBank/DDBJ whole genome shotgun (WGS) entry which is preliminary data.</text>
</comment>
<evidence type="ECO:0000313" key="5">
    <source>
        <dbReference type="Proteomes" id="UP001499878"/>
    </source>
</evidence>
<dbReference type="Proteomes" id="UP001499878">
    <property type="component" value="Unassembled WGS sequence"/>
</dbReference>
<keyword evidence="5" id="KW-1185">Reference proteome</keyword>
<dbReference type="InterPro" id="IPR020845">
    <property type="entry name" value="AMP-binding_CS"/>
</dbReference>
<name>A0ABP9T6B6_9ACTN</name>
<dbReference type="Pfam" id="PF00501">
    <property type="entry name" value="AMP-binding"/>
    <property type="match status" value="1"/>
</dbReference>
<accession>A0ABP9T6B6</accession>
<organism evidence="4 5">
    <name type="scientific">Streptomyces thinghirensis</name>
    <dbReference type="NCBI Taxonomy" id="551547"/>
    <lineage>
        <taxon>Bacteria</taxon>
        <taxon>Bacillati</taxon>
        <taxon>Actinomycetota</taxon>
        <taxon>Actinomycetes</taxon>
        <taxon>Kitasatosporales</taxon>
        <taxon>Streptomycetaceae</taxon>
        <taxon>Streptomyces</taxon>
    </lineage>
</organism>
<dbReference type="GO" id="GO:0016874">
    <property type="term" value="F:ligase activity"/>
    <property type="evidence" value="ECO:0007669"/>
    <property type="project" value="UniProtKB-KW"/>
</dbReference>
<dbReference type="Gene3D" id="3.40.50.12780">
    <property type="entry name" value="N-terminal domain of ligase-like"/>
    <property type="match status" value="1"/>
</dbReference>
<dbReference type="Gene3D" id="3.30.300.30">
    <property type="match status" value="1"/>
</dbReference>
<proteinExistence type="inferred from homology"/>
<dbReference type="PANTHER" id="PTHR22754">
    <property type="entry name" value="DISCO-INTERACTING PROTEIN 2 DIP2 -RELATED"/>
    <property type="match status" value="1"/>
</dbReference>
<evidence type="ECO:0000313" key="4">
    <source>
        <dbReference type="EMBL" id="GAA5212064.1"/>
    </source>
</evidence>
<dbReference type="InterPro" id="IPR000873">
    <property type="entry name" value="AMP-dep_synth/lig_dom"/>
</dbReference>
<dbReference type="InterPro" id="IPR045851">
    <property type="entry name" value="AMP-bd_C_sf"/>
</dbReference>
<dbReference type="RefSeq" id="WP_345633366.1">
    <property type="nucleotide sequence ID" value="NZ_BAABJR010000011.1"/>
</dbReference>
<dbReference type="PROSITE" id="PS00455">
    <property type="entry name" value="AMP_BINDING"/>
    <property type="match status" value="1"/>
</dbReference>
<keyword evidence="2 4" id="KW-0436">Ligase</keyword>
<dbReference type="CDD" id="cd05931">
    <property type="entry name" value="FAAL"/>
    <property type="match status" value="1"/>
</dbReference>
<comment type="similarity">
    <text evidence="1">Belongs to the ATP-dependent AMP-binding enzyme family.</text>
</comment>
<feature type="domain" description="AMP-dependent synthetase/ligase" evidence="3">
    <location>
        <begin position="19"/>
        <end position="420"/>
    </location>
</feature>
<evidence type="ECO:0000256" key="2">
    <source>
        <dbReference type="ARBA" id="ARBA00022598"/>
    </source>
</evidence>
<dbReference type="PANTHER" id="PTHR22754:SF32">
    <property type="entry name" value="DISCO-INTERACTING PROTEIN 2"/>
    <property type="match status" value="1"/>
</dbReference>
<evidence type="ECO:0000259" key="3">
    <source>
        <dbReference type="Pfam" id="PF00501"/>
    </source>
</evidence>
<sequence>MSWQPSALPSASSATARIRENASAAPGETAVVFVRDPASPGPESHERWSYERLDHEARKIAGRLQELCTPGDRVLLLYPESLQFAAAFVGCLYAGVVAVPSSLPGAYAHQRRRVDSIARSATVSVVLTSEAVAPSVLDWAAASDTAPACLVTDGPELTEAHADAWVMPDAITHDDLALLQFTSGSTSDPKGVMVTQGNLLHNSDGLSRAFGLDRTTRFGSWIPQYHDMGLLGILLPPLLLGGSCVLMSPTSFLKRPYWWLKVIDDYGITWSAGPNFAYELCARQITDEQLATLDLSRWRYAANGSEPIQASTLTAFSERFAPAGFRADAMLPCYGMAEATVFVSGTGPRELTVTRVDEAALEEHAFTPVDADRPGRPVVSCGAALDYDIAVVDPATLAALPAGRVGELWLRGPSVARGYWDRPEATAATFGARTAQGDGGYVRTGDLGTVHDGDLYVTGRIKELIILRGRNIYPQDIEHFMRAGHEDLVGLFGAAFLVPVTTDDGEVDEQLVVVHEVRGGVRSDALGPLAERIRADITRAFSVRPGAVALVRRGAVLRTTSGKIQRAAMREQFMAGGLSARHLATNDALARAVATATRSVPVPA</sequence>
<evidence type="ECO:0000256" key="1">
    <source>
        <dbReference type="ARBA" id="ARBA00006432"/>
    </source>
</evidence>
<dbReference type="EMBL" id="BAABJR010000011">
    <property type="protein sequence ID" value="GAA5212064.1"/>
    <property type="molecule type" value="Genomic_DNA"/>
</dbReference>
<dbReference type="InterPro" id="IPR042099">
    <property type="entry name" value="ANL_N_sf"/>
</dbReference>
<protein>
    <submittedName>
        <fullName evidence="4">Fatty acyl-AMP ligase</fullName>
    </submittedName>
</protein>